<reference evidence="5" key="2">
    <citation type="submission" date="2015-01" db="EMBL/GenBank/DDBJ databases">
        <title>Comparative genome analysis of Bacillus coagulans HM-08, Clostridium butyricum HM-68, Bacillus subtilis HM-66 and Bacillus paralicheniformis BL-09.</title>
        <authorList>
            <person name="Zhang H."/>
        </authorList>
    </citation>
    <scope>NUCLEOTIDE SEQUENCE [LARGE SCALE GENOMIC DNA]</scope>
    <source>
        <strain evidence="5">HM-08</strain>
    </source>
</reference>
<protein>
    <submittedName>
        <fullName evidence="4">Flagellar FlbD family protein</fullName>
    </submittedName>
    <submittedName>
        <fullName evidence="2">Flagellar protein</fullName>
    </submittedName>
</protein>
<reference evidence="6" key="5">
    <citation type="submission" date="2016-01" db="EMBL/GenBank/DDBJ databases">
        <authorList>
            <person name="Mitreva M."/>
            <person name="Pepin K.H."/>
            <person name="Mihindukulasuriya K.A."/>
            <person name="Fulton R."/>
            <person name="Fronick C."/>
            <person name="O'Laughlin M."/>
            <person name="Miner T."/>
            <person name="Herter B."/>
            <person name="Rosa B.A."/>
            <person name="Cordes M."/>
            <person name="Tomlinson C."/>
            <person name="Wollam A."/>
            <person name="Palsikar V.B."/>
            <person name="Mardis E.R."/>
            <person name="Wilson R.K."/>
        </authorList>
    </citation>
    <scope>NUCLEOTIDE SEQUENCE [LARGE SCALE GENOMIC DNA]</scope>
    <source>
        <strain evidence="6">GED7749B</strain>
    </source>
</reference>
<keyword evidence="5" id="KW-1185">Reference proteome</keyword>
<evidence type="ECO:0000313" key="3">
    <source>
        <dbReference type="EMBL" id="KYC59735.1"/>
    </source>
</evidence>
<dbReference type="PANTHER" id="PTHR39185">
    <property type="entry name" value="SWARMING MOTILITY PROTEIN SWRD"/>
    <property type="match status" value="1"/>
</dbReference>
<evidence type="ECO:0000313" key="6">
    <source>
        <dbReference type="Proteomes" id="UP000070376"/>
    </source>
</evidence>
<dbReference type="Proteomes" id="UP000075288">
    <property type="component" value="Unassembled WGS sequence"/>
</dbReference>
<gene>
    <name evidence="3" type="ORF">B4098_0109</name>
    <name evidence="2" type="ORF">HMPREF3213_04058</name>
    <name evidence="4" type="ORF">QN341_05310</name>
    <name evidence="1" type="ORF">SB48_HM08orf04062</name>
</gene>
<evidence type="ECO:0000313" key="2">
    <source>
        <dbReference type="EMBL" id="KWZ76305.1"/>
    </source>
</evidence>
<dbReference type="Proteomes" id="UP000070376">
    <property type="component" value="Unassembled WGS sequence"/>
</dbReference>
<evidence type="ECO:0000313" key="5">
    <source>
        <dbReference type="Proteomes" id="UP000032024"/>
    </source>
</evidence>
<dbReference type="PATRIC" id="fig|1398.18.peg.2540"/>
<reference evidence="2" key="4">
    <citation type="submission" date="2016-01" db="EMBL/GenBank/DDBJ databases">
        <authorList>
            <person name="Oliw E.H."/>
        </authorList>
    </citation>
    <scope>NUCLEOTIDE SEQUENCE [LARGE SCALE GENOMIC DNA]</scope>
    <source>
        <strain evidence="2">GED7749B</strain>
    </source>
</reference>
<proteinExistence type="predicted"/>
<dbReference type="PANTHER" id="PTHR39185:SF1">
    <property type="entry name" value="SWARMING MOTILITY PROTEIN SWRD"/>
    <property type="match status" value="1"/>
</dbReference>
<keyword evidence="2" id="KW-0969">Cilium</keyword>
<dbReference type="Proteomes" id="UP001223084">
    <property type="component" value="Unassembled WGS sequence"/>
</dbReference>
<dbReference type="EMBL" id="CP010525">
    <property type="protein sequence ID" value="AJO23347.1"/>
    <property type="molecule type" value="Genomic_DNA"/>
</dbReference>
<dbReference type="AlphaFoldDB" id="A0A0C5CPM7"/>
<organism evidence="2 6">
    <name type="scientific">Heyndrickxia coagulans</name>
    <name type="common">Weizmannia coagulans</name>
    <dbReference type="NCBI Taxonomy" id="1398"/>
    <lineage>
        <taxon>Bacteria</taxon>
        <taxon>Bacillati</taxon>
        <taxon>Bacillota</taxon>
        <taxon>Bacilli</taxon>
        <taxon>Bacillales</taxon>
        <taxon>Bacillaceae</taxon>
        <taxon>Heyndrickxia</taxon>
    </lineage>
</organism>
<dbReference type="EMBL" id="LQYG01000107">
    <property type="protein sequence ID" value="KYC59735.1"/>
    <property type="molecule type" value="Genomic_DNA"/>
</dbReference>
<dbReference type="Proteomes" id="UP000032024">
    <property type="component" value="Chromosome"/>
</dbReference>
<dbReference type="STRING" id="1398.AB434_2748"/>
<reference evidence="3 7" key="3">
    <citation type="submission" date="2016-01" db="EMBL/GenBank/DDBJ databases">
        <title>Genome Sequences of Twelve Sporeforming Bacillus Species Isolated from Foods.</title>
        <authorList>
            <person name="Berendsen E.M."/>
            <person name="Wells-Bennik M.H."/>
            <person name="Krawcyk A.O."/>
            <person name="De Jong A."/>
            <person name="Holsappel S."/>
            <person name="Eijlander R.T."/>
            <person name="Kuipers O.P."/>
        </authorList>
    </citation>
    <scope>NUCLEOTIDE SEQUENCE [LARGE SCALE GENOMIC DNA]</scope>
    <source>
        <strain evidence="3 7">B4098</strain>
    </source>
</reference>
<sequence>MIEVTKLNGRAFWINAIHIETVESMPDTRIILTNGHAYIVRESSKEIEQKVTAFFRAVSLLGRNAGEEGPE</sequence>
<name>A0A0C5CPM7_HEYCO</name>
<evidence type="ECO:0000313" key="7">
    <source>
        <dbReference type="Proteomes" id="UP000075288"/>
    </source>
</evidence>
<dbReference type="InterPro" id="IPR009384">
    <property type="entry name" value="SwrD-like"/>
</dbReference>
<dbReference type="EMBL" id="JASUZX010000001">
    <property type="protein sequence ID" value="MDL5040501.1"/>
    <property type="molecule type" value="Genomic_DNA"/>
</dbReference>
<reference evidence="4" key="6">
    <citation type="submission" date="2023-06" db="EMBL/GenBank/DDBJ databases">
        <title>Probiogenomic evaluation and L lactic producing Weizmannia coaggulans BKMTCR2-2 from tree bark.</title>
        <authorList>
            <person name="Mahittikon J."/>
            <person name="Tanasupawat S."/>
        </authorList>
    </citation>
    <scope>NUCLEOTIDE SEQUENCE</scope>
    <source>
        <strain evidence="4">BKMTCR2-2</strain>
    </source>
</reference>
<evidence type="ECO:0000313" key="4">
    <source>
        <dbReference type="EMBL" id="MDL5040501.1"/>
    </source>
</evidence>
<dbReference type="EMBL" id="LRPN01000211">
    <property type="protein sequence ID" value="KWZ76305.1"/>
    <property type="molecule type" value="Genomic_DNA"/>
</dbReference>
<dbReference type="GeneID" id="29813644"/>
<dbReference type="Pfam" id="PF06289">
    <property type="entry name" value="FlbD"/>
    <property type="match status" value="1"/>
</dbReference>
<keyword evidence="2" id="KW-0966">Cell projection</keyword>
<dbReference type="RefSeq" id="WP_017554476.1">
    <property type="nucleotide sequence ID" value="NZ_CABJCT010000005.1"/>
</dbReference>
<accession>A0A0C5CPM7</accession>
<evidence type="ECO:0000313" key="1">
    <source>
        <dbReference type="EMBL" id="AJO23347.1"/>
    </source>
</evidence>
<keyword evidence="2" id="KW-0282">Flagellum</keyword>
<reference evidence="1" key="1">
    <citation type="submission" date="2015-01" db="EMBL/GenBank/DDBJ databases">
        <title>Comparative genome analysis of Bacillus coagulans HM-08, Clostridium butyricum HM-68, Bacillus subtilis HM-66 and Bacillus licheniformis BL-09.</title>
        <authorList>
            <person name="Zhang H."/>
        </authorList>
    </citation>
    <scope>NUCLEOTIDE SEQUENCE [LARGE SCALE GENOMIC DNA]</scope>
    <source>
        <strain evidence="1">HM-08</strain>
    </source>
</reference>